<feature type="transmembrane region" description="Helical" evidence="4">
    <location>
        <begin position="358"/>
        <end position="377"/>
    </location>
</feature>
<feature type="transmembrane region" description="Helical" evidence="4">
    <location>
        <begin position="218"/>
        <end position="243"/>
    </location>
</feature>
<name>A0AAJ0H3X7_9PEZI</name>
<accession>A0AAJ0H3X7</accession>
<dbReference type="PANTHER" id="PTHR11360:SF177">
    <property type="entry name" value="RIBOFLAVIN TRANSPORTER MCH5"/>
    <property type="match status" value="1"/>
</dbReference>
<dbReference type="SUPFAM" id="SSF103473">
    <property type="entry name" value="MFS general substrate transporter"/>
    <property type="match status" value="1"/>
</dbReference>
<dbReference type="PANTHER" id="PTHR11360">
    <property type="entry name" value="MONOCARBOXYLATE TRANSPORTER"/>
    <property type="match status" value="1"/>
</dbReference>
<keyword evidence="4" id="KW-1133">Transmembrane helix</keyword>
<feature type="compositionally biased region" description="Low complexity" evidence="3">
    <location>
        <begin position="51"/>
        <end position="63"/>
    </location>
</feature>
<evidence type="ECO:0000313" key="7">
    <source>
        <dbReference type="Proteomes" id="UP001273166"/>
    </source>
</evidence>
<feature type="transmembrane region" description="Helical" evidence="4">
    <location>
        <begin position="185"/>
        <end position="206"/>
    </location>
</feature>
<reference evidence="6" key="1">
    <citation type="journal article" date="2023" name="Mol. Phylogenet. Evol.">
        <title>Genome-scale phylogeny and comparative genomics of the fungal order Sordariales.</title>
        <authorList>
            <person name="Hensen N."/>
            <person name="Bonometti L."/>
            <person name="Westerberg I."/>
            <person name="Brannstrom I.O."/>
            <person name="Guillou S."/>
            <person name="Cros-Aarteil S."/>
            <person name="Calhoun S."/>
            <person name="Haridas S."/>
            <person name="Kuo A."/>
            <person name="Mondo S."/>
            <person name="Pangilinan J."/>
            <person name="Riley R."/>
            <person name="LaButti K."/>
            <person name="Andreopoulos B."/>
            <person name="Lipzen A."/>
            <person name="Chen C."/>
            <person name="Yan M."/>
            <person name="Daum C."/>
            <person name="Ng V."/>
            <person name="Clum A."/>
            <person name="Steindorff A."/>
            <person name="Ohm R.A."/>
            <person name="Martin F."/>
            <person name="Silar P."/>
            <person name="Natvig D.O."/>
            <person name="Lalanne C."/>
            <person name="Gautier V."/>
            <person name="Ament-Velasquez S.L."/>
            <person name="Kruys A."/>
            <person name="Hutchinson M.I."/>
            <person name="Powell A.J."/>
            <person name="Barry K."/>
            <person name="Miller A.N."/>
            <person name="Grigoriev I.V."/>
            <person name="Debuchy R."/>
            <person name="Gladieux P."/>
            <person name="Hiltunen Thoren M."/>
            <person name="Johannesson H."/>
        </authorList>
    </citation>
    <scope>NUCLEOTIDE SEQUENCE</scope>
    <source>
        <strain evidence="6">CBS 333.67</strain>
    </source>
</reference>
<gene>
    <name evidence="6" type="ORF">B0T15DRAFT_521103</name>
</gene>
<keyword evidence="4" id="KW-0812">Transmembrane</keyword>
<feature type="transmembrane region" description="Helical" evidence="4">
    <location>
        <begin position="448"/>
        <end position="469"/>
    </location>
</feature>
<feature type="transmembrane region" description="Helical" evidence="4">
    <location>
        <begin position="249"/>
        <end position="269"/>
    </location>
</feature>
<evidence type="ECO:0000259" key="5">
    <source>
        <dbReference type="PROSITE" id="PS50850"/>
    </source>
</evidence>
<dbReference type="InterPro" id="IPR011701">
    <property type="entry name" value="MFS"/>
</dbReference>
<dbReference type="GO" id="GO:0016020">
    <property type="term" value="C:membrane"/>
    <property type="evidence" value="ECO:0007669"/>
    <property type="project" value="UniProtKB-SubCell"/>
</dbReference>
<comment type="caution">
    <text evidence="6">The sequence shown here is derived from an EMBL/GenBank/DDBJ whole genome shotgun (WGS) entry which is preliminary data.</text>
</comment>
<dbReference type="Pfam" id="PF07690">
    <property type="entry name" value="MFS_1"/>
    <property type="match status" value="1"/>
</dbReference>
<feature type="transmembrane region" description="Helical" evidence="4">
    <location>
        <begin position="161"/>
        <end position="179"/>
    </location>
</feature>
<evidence type="ECO:0000256" key="1">
    <source>
        <dbReference type="ARBA" id="ARBA00004141"/>
    </source>
</evidence>
<comment type="similarity">
    <text evidence="2">Belongs to the major facilitator superfamily. Monocarboxylate porter (TC 2.A.1.13) family.</text>
</comment>
<dbReference type="EMBL" id="JAUDZG010000001">
    <property type="protein sequence ID" value="KAK3311336.1"/>
    <property type="molecule type" value="Genomic_DNA"/>
</dbReference>
<sequence length="482" mass="50217">MLKLKRSTVSVGTKRRDSNSDYKMMNLTVTPVSGVFGETDADAGSDDKSDTSSAASTPSASGGVPLLAGRSGPAPVSDGEYYPEGGFRGWLVVLGCWLGLFASLGFMQILATFQAYLTTTTPPIRIGPRALGAAIFAYASLSLLLGIYVGPLFDIYGPRRLVLGGTACLVVSLLVASVSTTHWHLFAALGILSSLGSSLLFTPAIAAIGHFFKTRRGLATGVATTAGPASGVIFPLLVQALFVRVGWAWAMRALALVCLAITAAASFLIRARLPGAKDAVPHPHARIFRTAGFAPTVVAVVLAQFAAFLPLTYLSSYALEKGFTQAFSFDVVAILNASSVVGRLLGGWWADRIGPFNANVVTSAVAAFVCLVLWLPAGGTKPGIAIFAVVFGCASGSSVSLVPVSVGRLCRTQEYGRYYGACYTIASLLSLFAIPIAGRVVRGNGGSYWGLIVTTALLYVAAAIALGVARASVVGRRIWVAF</sequence>
<dbReference type="InterPro" id="IPR036259">
    <property type="entry name" value="MFS_trans_sf"/>
</dbReference>
<evidence type="ECO:0000256" key="2">
    <source>
        <dbReference type="ARBA" id="ARBA00006727"/>
    </source>
</evidence>
<feature type="transmembrane region" description="Helical" evidence="4">
    <location>
        <begin position="290"/>
        <end position="314"/>
    </location>
</feature>
<evidence type="ECO:0000313" key="6">
    <source>
        <dbReference type="EMBL" id="KAK3311336.1"/>
    </source>
</evidence>
<keyword evidence="4" id="KW-0472">Membrane</keyword>
<evidence type="ECO:0000256" key="3">
    <source>
        <dbReference type="SAM" id="MobiDB-lite"/>
    </source>
</evidence>
<feature type="transmembrane region" description="Helical" evidence="4">
    <location>
        <begin position="383"/>
        <end position="406"/>
    </location>
</feature>
<feature type="domain" description="Major facilitator superfamily (MFS) profile" evidence="5">
    <location>
        <begin position="92"/>
        <end position="473"/>
    </location>
</feature>
<dbReference type="InterPro" id="IPR050327">
    <property type="entry name" value="Proton-linked_MCT"/>
</dbReference>
<evidence type="ECO:0000256" key="4">
    <source>
        <dbReference type="SAM" id="Phobius"/>
    </source>
</evidence>
<dbReference type="InterPro" id="IPR020846">
    <property type="entry name" value="MFS_dom"/>
</dbReference>
<feature type="region of interest" description="Disordered" evidence="3">
    <location>
        <begin position="1"/>
        <end position="68"/>
    </location>
</feature>
<organism evidence="6 7">
    <name type="scientific">Chaetomium strumarium</name>
    <dbReference type="NCBI Taxonomy" id="1170767"/>
    <lineage>
        <taxon>Eukaryota</taxon>
        <taxon>Fungi</taxon>
        <taxon>Dikarya</taxon>
        <taxon>Ascomycota</taxon>
        <taxon>Pezizomycotina</taxon>
        <taxon>Sordariomycetes</taxon>
        <taxon>Sordariomycetidae</taxon>
        <taxon>Sordariales</taxon>
        <taxon>Chaetomiaceae</taxon>
        <taxon>Chaetomium</taxon>
    </lineage>
</organism>
<dbReference type="GO" id="GO:0022857">
    <property type="term" value="F:transmembrane transporter activity"/>
    <property type="evidence" value="ECO:0007669"/>
    <property type="project" value="InterPro"/>
</dbReference>
<reference evidence="6" key="2">
    <citation type="submission" date="2023-06" db="EMBL/GenBank/DDBJ databases">
        <authorList>
            <consortium name="Lawrence Berkeley National Laboratory"/>
            <person name="Mondo S.J."/>
            <person name="Hensen N."/>
            <person name="Bonometti L."/>
            <person name="Westerberg I."/>
            <person name="Brannstrom I.O."/>
            <person name="Guillou S."/>
            <person name="Cros-Aarteil S."/>
            <person name="Calhoun S."/>
            <person name="Haridas S."/>
            <person name="Kuo A."/>
            <person name="Pangilinan J."/>
            <person name="Riley R."/>
            <person name="Labutti K."/>
            <person name="Andreopoulos B."/>
            <person name="Lipzen A."/>
            <person name="Chen C."/>
            <person name="Yanf M."/>
            <person name="Daum C."/>
            <person name="Ng V."/>
            <person name="Clum A."/>
            <person name="Steindorff A."/>
            <person name="Ohm R."/>
            <person name="Martin F."/>
            <person name="Silar P."/>
            <person name="Natvig D."/>
            <person name="Lalanne C."/>
            <person name="Gautier V."/>
            <person name="Ament-Velasquez S.L."/>
            <person name="Kruys A."/>
            <person name="Hutchinson M.I."/>
            <person name="Powell A.J."/>
            <person name="Barry K."/>
            <person name="Miller A.N."/>
            <person name="Grigoriev I.V."/>
            <person name="Debuchy R."/>
            <person name="Gladieux P."/>
            <person name="Thoren M.H."/>
            <person name="Johannesson H."/>
        </authorList>
    </citation>
    <scope>NUCLEOTIDE SEQUENCE</scope>
    <source>
        <strain evidence="6">CBS 333.67</strain>
    </source>
</reference>
<comment type="subcellular location">
    <subcellularLocation>
        <location evidence="1">Membrane</location>
        <topology evidence="1">Multi-pass membrane protein</topology>
    </subcellularLocation>
</comment>
<dbReference type="AlphaFoldDB" id="A0AAJ0H3X7"/>
<dbReference type="Proteomes" id="UP001273166">
    <property type="component" value="Unassembled WGS sequence"/>
</dbReference>
<proteinExistence type="inferred from homology"/>
<dbReference type="PROSITE" id="PS50850">
    <property type="entry name" value="MFS"/>
    <property type="match status" value="1"/>
</dbReference>
<feature type="transmembrane region" description="Helical" evidence="4">
    <location>
        <begin position="326"/>
        <end position="346"/>
    </location>
</feature>
<feature type="transmembrane region" description="Helical" evidence="4">
    <location>
        <begin position="130"/>
        <end position="149"/>
    </location>
</feature>
<feature type="transmembrane region" description="Helical" evidence="4">
    <location>
        <begin position="90"/>
        <end position="110"/>
    </location>
</feature>
<dbReference type="RefSeq" id="XP_062727116.1">
    <property type="nucleotide sequence ID" value="XM_062868546.1"/>
</dbReference>
<keyword evidence="7" id="KW-1185">Reference proteome</keyword>
<dbReference type="GeneID" id="87887375"/>
<protein>
    <submittedName>
        <fullName evidence="6">Major facilitator superfamily domain-containing protein</fullName>
    </submittedName>
</protein>
<dbReference type="Gene3D" id="1.20.1250.20">
    <property type="entry name" value="MFS general substrate transporter like domains"/>
    <property type="match status" value="1"/>
</dbReference>
<feature type="transmembrane region" description="Helical" evidence="4">
    <location>
        <begin position="418"/>
        <end position="436"/>
    </location>
</feature>